<gene>
    <name evidence="1" type="ORF">SAY87_005005</name>
</gene>
<accession>A0AAN7JVL2</accession>
<dbReference type="AlphaFoldDB" id="A0AAN7JVL2"/>
<proteinExistence type="predicted"/>
<dbReference type="Proteomes" id="UP001345219">
    <property type="component" value="Chromosome 4"/>
</dbReference>
<evidence type="ECO:0000313" key="1">
    <source>
        <dbReference type="EMBL" id="KAK4751523.1"/>
    </source>
</evidence>
<organism evidence="1 2">
    <name type="scientific">Trapa incisa</name>
    <dbReference type="NCBI Taxonomy" id="236973"/>
    <lineage>
        <taxon>Eukaryota</taxon>
        <taxon>Viridiplantae</taxon>
        <taxon>Streptophyta</taxon>
        <taxon>Embryophyta</taxon>
        <taxon>Tracheophyta</taxon>
        <taxon>Spermatophyta</taxon>
        <taxon>Magnoliopsida</taxon>
        <taxon>eudicotyledons</taxon>
        <taxon>Gunneridae</taxon>
        <taxon>Pentapetalae</taxon>
        <taxon>rosids</taxon>
        <taxon>malvids</taxon>
        <taxon>Myrtales</taxon>
        <taxon>Lythraceae</taxon>
        <taxon>Trapa</taxon>
    </lineage>
</organism>
<reference evidence="1 2" key="1">
    <citation type="journal article" date="2023" name="Hortic Res">
        <title>Pangenome of water caltrop reveals structural variations and asymmetric subgenome divergence after allopolyploidization.</title>
        <authorList>
            <person name="Zhang X."/>
            <person name="Chen Y."/>
            <person name="Wang L."/>
            <person name="Yuan Y."/>
            <person name="Fang M."/>
            <person name="Shi L."/>
            <person name="Lu R."/>
            <person name="Comes H.P."/>
            <person name="Ma Y."/>
            <person name="Chen Y."/>
            <person name="Huang G."/>
            <person name="Zhou Y."/>
            <person name="Zheng Z."/>
            <person name="Qiu Y."/>
        </authorList>
    </citation>
    <scope>NUCLEOTIDE SEQUENCE [LARGE SCALE GENOMIC DNA]</scope>
    <source>
        <tissue evidence="1">Roots</tissue>
    </source>
</reference>
<protein>
    <submittedName>
        <fullName evidence="1">Uncharacterized protein</fullName>
    </submittedName>
</protein>
<keyword evidence="2" id="KW-1185">Reference proteome</keyword>
<evidence type="ECO:0000313" key="2">
    <source>
        <dbReference type="Proteomes" id="UP001345219"/>
    </source>
</evidence>
<dbReference type="EMBL" id="JAXIOK010000017">
    <property type="protein sequence ID" value="KAK4751523.1"/>
    <property type="molecule type" value="Genomic_DNA"/>
</dbReference>
<name>A0AAN7JVL2_9MYRT</name>
<comment type="caution">
    <text evidence="1">The sequence shown here is derived from an EMBL/GenBank/DDBJ whole genome shotgun (WGS) entry which is preliminary data.</text>
</comment>
<sequence>MTLNPGCLKFFRSLLGTERVEVGVNVVSCCWSADVIASSFPKDGGYIIVITVQDVLTVGLVKFR</sequence>